<reference evidence="3" key="2">
    <citation type="submission" date="2023-06" db="EMBL/GenBank/DDBJ databases">
        <authorList>
            <consortium name="Lawrence Berkeley National Laboratory"/>
            <person name="Haridas S."/>
            <person name="Hensen N."/>
            <person name="Bonometti L."/>
            <person name="Westerberg I."/>
            <person name="Brannstrom I.O."/>
            <person name="Guillou S."/>
            <person name="Cros-Aarteil S."/>
            <person name="Calhoun S."/>
            <person name="Kuo A."/>
            <person name="Mondo S."/>
            <person name="Pangilinan J."/>
            <person name="Riley R."/>
            <person name="LaButti K."/>
            <person name="Andreopoulos B."/>
            <person name="Lipzen A."/>
            <person name="Chen C."/>
            <person name="Yanf M."/>
            <person name="Daum C."/>
            <person name="Ng V."/>
            <person name="Clum A."/>
            <person name="Steindorff A."/>
            <person name="Ohm R."/>
            <person name="Martin F."/>
            <person name="Silar P."/>
            <person name="Natvig D."/>
            <person name="Lalanne C."/>
            <person name="Gautier V."/>
            <person name="Ament-velasquez S.L."/>
            <person name="Kruys A."/>
            <person name="Hutchinson M.I."/>
            <person name="Powell A.J."/>
            <person name="Barry K."/>
            <person name="Miller A.N."/>
            <person name="Grigoriev I.V."/>
            <person name="Debuchy R."/>
            <person name="Gladieux P."/>
            <person name="Thoren M.H."/>
            <person name="Johannesson H."/>
        </authorList>
    </citation>
    <scope>NUCLEOTIDE SEQUENCE</scope>
    <source>
        <strain evidence="3">CBS 232.78</strain>
    </source>
</reference>
<dbReference type="AlphaFoldDB" id="A0AAE0N381"/>
<feature type="region of interest" description="Disordered" evidence="1">
    <location>
        <begin position="72"/>
        <end position="92"/>
    </location>
</feature>
<evidence type="ECO:0000256" key="1">
    <source>
        <dbReference type="SAM" id="MobiDB-lite"/>
    </source>
</evidence>
<sequence length="155" mass="17579">MCLEWEFGKDKKSFESGLEIGPKIVEIKKWESRGSKRQARISLWDMIDDVLSAKPKEKEHLQRLLDGYLDRDGEADKDADMSHSRREQTTGDDEIYVEQLHAGMDAVATKGRVAMTPVARNLATRSETLSFNYVVAFALALIAFRLFLLVITVTT</sequence>
<dbReference type="EMBL" id="JAULSW010000010">
    <property type="protein sequence ID" value="KAK3368503.1"/>
    <property type="molecule type" value="Genomic_DNA"/>
</dbReference>
<evidence type="ECO:0000313" key="4">
    <source>
        <dbReference type="Proteomes" id="UP001285441"/>
    </source>
</evidence>
<feature type="compositionally biased region" description="Basic and acidic residues" evidence="1">
    <location>
        <begin position="72"/>
        <end position="89"/>
    </location>
</feature>
<reference evidence="3" key="1">
    <citation type="journal article" date="2023" name="Mol. Phylogenet. Evol.">
        <title>Genome-scale phylogeny and comparative genomics of the fungal order Sordariales.</title>
        <authorList>
            <person name="Hensen N."/>
            <person name="Bonometti L."/>
            <person name="Westerberg I."/>
            <person name="Brannstrom I.O."/>
            <person name="Guillou S."/>
            <person name="Cros-Aarteil S."/>
            <person name="Calhoun S."/>
            <person name="Haridas S."/>
            <person name="Kuo A."/>
            <person name="Mondo S."/>
            <person name="Pangilinan J."/>
            <person name="Riley R."/>
            <person name="LaButti K."/>
            <person name="Andreopoulos B."/>
            <person name="Lipzen A."/>
            <person name="Chen C."/>
            <person name="Yan M."/>
            <person name="Daum C."/>
            <person name="Ng V."/>
            <person name="Clum A."/>
            <person name="Steindorff A."/>
            <person name="Ohm R.A."/>
            <person name="Martin F."/>
            <person name="Silar P."/>
            <person name="Natvig D.O."/>
            <person name="Lalanne C."/>
            <person name="Gautier V."/>
            <person name="Ament-Velasquez S.L."/>
            <person name="Kruys A."/>
            <person name="Hutchinson M.I."/>
            <person name="Powell A.J."/>
            <person name="Barry K."/>
            <person name="Miller A.N."/>
            <person name="Grigoriev I.V."/>
            <person name="Debuchy R."/>
            <person name="Gladieux P."/>
            <person name="Hiltunen Thoren M."/>
            <person name="Johannesson H."/>
        </authorList>
    </citation>
    <scope>NUCLEOTIDE SEQUENCE</scope>
    <source>
        <strain evidence="3">CBS 232.78</strain>
    </source>
</reference>
<evidence type="ECO:0000313" key="3">
    <source>
        <dbReference type="EMBL" id="KAK3368503.1"/>
    </source>
</evidence>
<keyword evidence="2" id="KW-1133">Transmembrane helix</keyword>
<keyword evidence="2" id="KW-0472">Membrane</keyword>
<keyword evidence="2" id="KW-0812">Transmembrane</keyword>
<accession>A0AAE0N381</accession>
<gene>
    <name evidence="3" type="ORF">B0H63DRAFT_455277</name>
</gene>
<feature type="transmembrane region" description="Helical" evidence="2">
    <location>
        <begin position="130"/>
        <end position="153"/>
    </location>
</feature>
<evidence type="ECO:0000256" key="2">
    <source>
        <dbReference type="SAM" id="Phobius"/>
    </source>
</evidence>
<keyword evidence="4" id="KW-1185">Reference proteome</keyword>
<protein>
    <submittedName>
        <fullName evidence="3">Uncharacterized protein</fullName>
    </submittedName>
</protein>
<proteinExistence type="predicted"/>
<dbReference type="Proteomes" id="UP001285441">
    <property type="component" value="Unassembled WGS sequence"/>
</dbReference>
<organism evidence="3 4">
    <name type="scientific">Podospora didyma</name>
    <dbReference type="NCBI Taxonomy" id="330526"/>
    <lineage>
        <taxon>Eukaryota</taxon>
        <taxon>Fungi</taxon>
        <taxon>Dikarya</taxon>
        <taxon>Ascomycota</taxon>
        <taxon>Pezizomycotina</taxon>
        <taxon>Sordariomycetes</taxon>
        <taxon>Sordariomycetidae</taxon>
        <taxon>Sordariales</taxon>
        <taxon>Podosporaceae</taxon>
        <taxon>Podospora</taxon>
    </lineage>
</organism>
<comment type="caution">
    <text evidence="3">The sequence shown here is derived from an EMBL/GenBank/DDBJ whole genome shotgun (WGS) entry which is preliminary data.</text>
</comment>
<name>A0AAE0N381_9PEZI</name>